<evidence type="ECO:0000313" key="5">
    <source>
        <dbReference type="EMBL" id="KAK8746340.1"/>
    </source>
</evidence>
<protein>
    <recommendedName>
        <fullName evidence="7">Oplophorus-luciferin 2-monooxygenase non-catalytic subunit</fullName>
    </recommendedName>
</protein>
<dbReference type="InterPro" id="IPR001611">
    <property type="entry name" value="Leu-rich_rpt"/>
</dbReference>
<evidence type="ECO:0000256" key="1">
    <source>
        <dbReference type="ARBA" id="ARBA00022614"/>
    </source>
</evidence>
<feature type="signal peptide" evidence="4">
    <location>
        <begin position="1"/>
        <end position="17"/>
    </location>
</feature>
<proteinExistence type="predicted"/>
<evidence type="ECO:0000313" key="6">
    <source>
        <dbReference type="Proteomes" id="UP001445076"/>
    </source>
</evidence>
<keyword evidence="6" id="KW-1185">Reference proteome</keyword>
<gene>
    <name evidence="5" type="ORF">OTU49_017366</name>
</gene>
<sequence length="322" mass="34931">MYKRVLAVLACLVGVWAACPTGITPCTCREETAGRIMECSSVSSSDQLLTVFSQDIAETTFQYFQIVKLSGRCTLEKVPANVFGDCTFMFVWFGQTDVVTVDPNAFEGNELTMLELTFADANKMTSYPFESLADLHSLYKFFVSNSLIDTITHFGAAPNLTQVSITGSKVSTISPDAFADLGRLSRLDLHDNPLTVIEDGWFASSSSEPWVLYLDDCSINDISAGAFSGSLPTGIYLGGNDLTSISEATFRAVLENMASASEAGELTHYIDFKQNPLVCDCDLQWVATSTTLLPFVRNAVCSNGDVKGTDIADLPEDFFAAC</sequence>
<feature type="chain" id="PRO_5043317856" description="Oplophorus-luciferin 2-monooxygenase non-catalytic subunit" evidence="4">
    <location>
        <begin position="18"/>
        <end position="322"/>
    </location>
</feature>
<dbReference type="SUPFAM" id="SSF52058">
    <property type="entry name" value="L domain-like"/>
    <property type="match status" value="1"/>
</dbReference>
<dbReference type="InterPro" id="IPR052286">
    <property type="entry name" value="Wnt_signaling_inhibitor"/>
</dbReference>
<dbReference type="Gene3D" id="3.80.10.10">
    <property type="entry name" value="Ribonuclease Inhibitor"/>
    <property type="match status" value="2"/>
</dbReference>
<evidence type="ECO:0000256" key="4">
    <source>
        <dbReference type="SAM" id="SignalP"/>
    </source>
</evidence>
<dbReference type="Pfam" id="PF13855">
    <property type="entry name" value="LRR_8"/>
    <property type="match status" value="1"/>
</dbReference>
<dbReference type="Proteomes" id="UP001445076">
    <property type="component" value="Unassembled WGS sequence"/>
</dbReference>
<dbReference type="EMBL" id="JARKIK010000018">
    <property type="protein sequence ID" value="KAK8746340.1"/>
    <property type="molecule type" value="Genomic_DNA"/>
</dbReference>
<dbReference type="InterPro" id="IPR032675">
    <property type="entry name" value="LRR_dom_sf"/>
</dbReference>
<name>A0AAW0XP31_CHEQU</name>
<comment type="caution">
    <text evidence="5">The sequence shown here is derived from an EMBL/GenBank/DDBJ whole genome shotgun (WGS) entry which is preliminary data.</text>
</comment>
<dbReference type="PROSITE" id="PS51257">
    <property type="entry name" value="PROKAR_LIPOPROTEIN"/>
    <property type="match status" value="1"/>
</dbReference>
<dbReference type="GO" id="GO:0016020">
    <property type="term" value="C:membrane"/>
    <property type="evidence" value="ECO:0007669"/>
    <property type="project" value="TreeGrafter"/>
</dbReference>
<evidence type="ECO:0000256" key="3">
    <source>
        <dbReference type="ARBA" id="ARBA00022737"/>
    </source>
</evidence>
<dbReference type="PANTHER" id="PTHR24364:SF18">
    <property type="entry name" value="LP06937P"/>
    <property type="match status" value="1"/>
</dbReference>
<dbReference type="PANTHER" id="PTHR24364">
    <property type="entry name" value="LP06937P"/>
    <property type="match status" value="1"/>
</dbReference>
<organism evidence="5 6">
    <name type="scientific">Cherax quadricarinatus</name>
    <name type="common">Australian red claw crayfish</name>
    <dbReference type="NCBI Taxonomy" id="27406"/>
    <lineage>
        <taxon>Eukaryota</taxon>
        <taxon>Metazoa</taxon>
        <taxon>Ecdysozoa</taxon>
        <taxon>Arthropoda</taxon>
        <taxon>Crustacea</taxon>
        <taxon>Multicrustacea</taxon>
        <taxon>Malacostraca</taxon>
        <taxon>Eumalacostraca</taxon>
        <taxon>Eucarida</taxon>
        <taxon>Decapoda</taxon>
        <taxon>Pleocyemata</taxon>
        <taxon>Astacidea</taxon>
        <taxon>Parastacoidea</taxon>
        <taxon>Parastacidae</taxon>
        <taxon>Cherax</taxon>
    </lineage>
</organism>
<dbReference type="InterPro" id="IPR026906">
    <property type="entry name" value="LRR_5"/>
</dbReference>
<keyword evidence="2 4" id="KW-0732">Signal</keyword>
<keyword evidence="3" id="KW-0677">Repeat</keyword>
<reference evidence="5 6" key="1">
    <citation type="journal article" date="2024" name="BMC Genomics">
        <title>Genome assembly of redclaw crayfish (Cherax quadricarinatus) provides insights into its immune adaptation and hypoxia tolerance.</title>
        <authorList>
            <person name="Liu Z."/>
            <person name="Zheng J."/>
            <person name="Li H."/>
            <person name="Fang K."/>
            <person name="Wang S."/>
            <person name="He J."/>
            <person name="Zhou D."/>
            <person name="Weng S."/>
            <person name="Chi M."/>
            <person name="Gu Z."/>
            <person name="He J."/>
            <person name="Li F."/>
            <person name="Wang M."/>
        </authorList>
    </citation>
    <scope>NUCLEOTIDE SEQUENCE [LARGE SCALE GENOMIC DNA]</scope>
    <source>
        <strain evidence="5">ZL_2023a</strain>
    </source>
</reference>
<keyword evidence="1" id="KW-0433">Leucine-rich repeat</keyword>
<dbReference type="AlphaFoldDB" id="A0AAW0XP31"/>
<evidence type="ECO:0000256" key="2">
    <source>
        <dbReference type="ARBA" id="ARBA00022729"/>
    </source>
</evidence>
<accession>A0AAW0XP31</accession>
<dbReference type="Pfam" id="PF13306">
    <property type="entry name" value="LRR_5"/>
    <property type="match status" value="1"/>
</dbReference>
<evidence type="ECO:0008006" key="7">
    <source>
        <dbReference type="Google" id="ProtNLM"/>
    </source>
</evidence>